<sequence length="515" mass="60205">MDSLETDDQLTIVNRSLEYQISKKLIRKIPYFENLLSLDLKEAKENKVDLDFDSKAFKSIFNWIEIGCILMEMDCVINLSNIADYFGITDGLIDDCFTFFHDNFSIEHLPVIIPQVTSTSNLINSGALNAFICRYFLKIVNTPTWLDYPVETVGYICVLDLMVHSEFQVFDAIMRWVNFTADFRKCYLKELLKFVRLCHLEDKDLSKIKENEAVSSSDFEPELCSRNNCNCGIDRTKQGYFIVIDGLRDKNLRVKVLDGDFFPFINQVMQSDESLPLNIFHGKHFSDIPFHSGRKMVRIDWKQNKYRLFDFSTYKSYYHKIHRCIFDEQEGSNVATRQSCASSYDVYEGSLLETAEKFILVRNEEFDFRCLNNPSIQDVNYYFELNYKLTYMATILDNNIYMLTHSFEFFQFNIDGNLEFKKIALPRLRNKFKFSNLLLTSKQADDDRVIFIDRTTKDIVCFNVNTQRLKSIGRIIDCKSKSTDGQKESNALLTFTFGFVSTDSINLCLERKLTQ</sequence>
<dbReference type="InterPro" id="IPR011705">
    <property type="entry name" value="BACK"/>
</dbReference>
<dbReference type="EnsemblMetazoa" id="tetur02g14921.1">
    <property type="protein sequence ID" value="tetur02g14921.1"/>
    <property type="gene ID" value="tetur02g14921"/>
</dbReference>
<dbReference type="Gene3D" id="3.30.710.10">
    <property type="entry name" value="Potassium Channel Kv1.1, Chain A"/>
    <property type="match status" value="1"/>
</dbReference>
<dbReference type="Gene3D" id="1.25.40.420">
    <property type="match status" value="1"/>
</dbReference>
<evidence type="ECO:0000313" key="4">
    <source>
        <dbReference type="EnsemblMetazoa" id="tetur02g14921.1"/>
    </source>
</evidence>
<keyword evidence="1" id="KW-0880">Kelch repeat</keyword>
<keyword evidence="2" id="KW-0677">Repeat</keyword>
<name>T1JY98_TETUR</name>
<evidence type="ECO:0000259" key="3">
    <source>
        <dbReference type="SMART" id="SM00875"/>
    </source>
</evidence>
<accession>T1JY98</accession>
<reference evidence="4" key="2">
    <citation type="submission" date="2015-06" db="UniProtKB">
        <authorList>
            <consortium name="EnsemblMetazoa"/>
        </authorList>
    </citation>
    <scope>IDENTIFICATION</scope>
</reference>
<keyword evidence="5" id="KW-1185">Reference proteome</keyword>
<evidence type="ECO:0000256" key="2">
    <source>
        <dbReference type="ARBA" id="ARBA00022737"/>
    </source>
</evidence>
<dbReference type="SUPFAM" id="SSF54695">
    <property type="entry name" value="POZ domain"/>
    <property type="match status" value="1"/>
</dbReference>
<feature type="domain" description="BACK" evidence="3">
    <location>
        <begin position="110"/>
        <end position="209"/>
    </location>
</feature>
<dbReference type="InterPro" id="IPR011333">
    <property type="entry name" value="SKP1/BTB/POZ_sf"/>
</dbReference>
<dbReference type="HOGENOM" id="CLU_020442_0_0_1"/>
<dbReference type="PANTHER" id="PTHR24412">
    <property type="entry name" value="KELCH PROTEIN"/>
    <property type="match status" value="1"/>
</dbReference>
<dbReference type="AlphaFoldDB" id="T1JY98"/>
<evidence type="ECO:0000256" key="1">
    <source>
        <dbReference type="ARBA" id="ARBA00022441"/>
    </source>
</evidence>
<dbReference type="PANTHER" id="PTHR24412:SF489">
    <property type="entry name" value="RING FINGER DOMAIN AND KELCH REPEAT-CONTAINING PROTEIN DDB_G0271372"/>
    <property type="match status" value="1"/>
</dbReference>
<dbReference type="Proteomes" id="UP000015104">
    <property type="component" value="Unassembled WGS sequence"/>
</dbReference>
<protein>
    <recommendedName>
        <fullName evidence="3">BACK domain-containing protein</fullName>
    </recommendedName>
</protein>
<dbReference type="STRING" id="32264.T1JY98"/>
<reference evidence="5" key="1">
    <citation type="submission" date="2011-08" db="EMBL/GenBank/DDBJ databases">
        <authorList>
            <person name="Rombauts S."/>
        </authorList>
    </citation>
    <scope>NUCLEOTIDE SEQUENCE</scope>
    <source>
        <strain evidence="5">London</strain>
    </source>
</reference>
<dbReference type="SMART" id="SM00875">
    <property type="entry name" value="BACK"/>
    <property type="match status" value="1"/>
</dbReference>
<evidence type="ECO:0000313" key="5">
    <source>
        <dbReference type="Proteomes" id="UP000015104"/>
    </source>
</evidence>
<organism evidence="4 5">
    <name type="scientific">Tetranychus urticae</name>
    <name type="common">Two-spotted spider mite</name>
    <dbReference type="NCBI Taxonomy" id="32264"/>
    <lineage>
        <taxon>Eukaryota</taxon>
        <taxon>Metazoa</taxon>
        <taxon>Ecdysozoa</taxon>
        <taxon>Arthropoda</taxon>
        <taxon>Chelicerata</taxon>
        <taxon>Arachnida</taxon>
        <taxon>Acari</taxon>
        <taxon>Acariformes</taxon>
        <taxon>Trombidiformes</taxon>
        <taxon>Prostigmata</taxon>
        <taxon>Eleutherengona</taxon>
        <taxon>Raphignathae</taxon>
        <taxon>Tetranychoidea</taxon>
        <taxon>Tetranychidae</taxon>
        <taxon>Tetranychus</taxon>
    </lineage>
</organism>
<proteinExistence type="predicted"/>
<dbReference type="Pfam" id="PF07707">
    <property type="entry name" value="BACK"/>
    <property type="match status" value="1"/>
</dbReference>
<dbReference type="EMBL" id="CAEY01000829">
    <property type="status" value="NOT_ANNOTATED_CDS"/>
    <property type="molecule type" value="Genomic_DNA"/>
</dbReference>